<organism evidence="2 3">
    <name type="scientific">Steinernema hermaphroditum</name>
    <dbReference type="NCBI Taxonomy" id="289476"/>
    <lineage>
        <taxon>Eukaryota</taxon>
        <taxon>Metazoa</taxon>
        <taxon>Ecdysozoa</taxon>
        <taxon>Nematoda</taxon>
        <taxon>Chromadorea</taxon>
        <taxon>Rhabditida</taxon>
        <taxon>Tylenchina</taxon>
        <taxon>Panagrolaimomorpha</taxon>
        <taxon>Strongyloidoidea</taxon>
        <taxon>Steinernematidae</taxon>
        <taxon>Steinernema</taxon>
    </lineage>
</organism>
<feature type="region of interest" description="Disordered" evidence="1">
    <location>
        <begin position="1"/>
        <end position="27"/>
    </location>
</feature>
<proteinExistence type="predicted"/>
<gene>
    <name evidence="2" type="ORF">QR680_010888</name>
</gene>
<accession>A0AA39IQF3</accession>
<comment type="caution">
    <text evidence="2">The sequence shown here is derived from an EMBL/GenBank/DDBJ whole genome shotgun (WGS) entry which is preliminary data.</text>
</comment>
<evidence type="ECO:0000313" key="2">
    <source>
        <dbReference type="EMBL" id="KAK0428586.1"/>
    </source>
</evidence>
<evidence type="ECO:0000313" key="3">
    <source>
        <dbReference type="Proteomes" id="UP001175271"/>
    </source>
</evidence>
<dbReference type="AlphaFoldDB" id="A0AA39IQF3"/>
<name>A0AA39IQF3_9BILA</name>
<evidence type="ECO:0000256" key="1">
    <source>
        <dbReference type="SAM" id="MobiDB-lite"/>
    </source>
</evidence>
<keyword evidence="3" id="KW-1185">Reference proteome</keyword>
<sequence>MLLREASTLLGKRSDEENEDEEKDHEPKIVSVPAFSSQYCIAKDVDRVLRGKGTKKCVLLMYEKTYEYLNSVKSRLFVRYFSKMMHKDWEMTMSAPAHVSKTRKQSVMERSARSLLRKVSIK</sequence>
<reference evidence="2" key="1">
    <citation type="submission" date="2023-06" db="EMBL/GenBank/DDBJ databases">
        <title>Genomic analysis of the entomopathogenic nematode Steinernema hermaphroditum.</title>
        <authorList>
            <person name="Schwarz E.M."/>
            <person name="Heppert J.K."/>
            <person name="Baniya A."/>
            <person name="Schwartz H.T."/>
            <person name="Tan C.-H."/>
            <person name="Antoshechkin I."/>
            <person name="Sternberg P.W."/>
            <person name="Goodrich-Blair H."/>
            <person name="Dillman A.R."/>
        </authorList>
    </citation>
    <scope>NUCLEOTIDE SEQUENCE</scope>
    <source>
        <strain evidence="2">PS9179</strain>
        <tissue evidence="2">Whole animal</tissue>
    </source>
</reference>
<protein>
    <submittedName>
        <fullName evidence="2">Uncharacterized protein</fullName>
    </submittedName>
</protein>
<dbReference type="Proteomes" id="UP001175271">
    <property type="component" value="Unassembled WGS sequence"/>
</dbReference>
<dbReference type="EMBL" id="JAUCMV010000001">
    <property type="protein sequence ID" value="KAK0428586.1"/>
    <property type="molecule type" value="Genomic_DNA"/>
</dbReference>